<reference evidence="1" key="1">
    <citation type="journal article" date="2014" name="Int. J. Syst. Evol. Microbiol.">
        <title>Complete genome sequence of Corynebacterium casei LMG S-19264T (=DSM 44701T), isolated from a smear-ripened cheese.</title>
        <authorList>
            <consortium name="US DOE Joint Genome Institute (JGI-PGF)"/>
            <person name="Walter F."/>
            <person name="Albersmeier A."/>
            <person name="Kalinowski J."/>
            <person name="Ruckert C."/>
        </authorList>
    </citation>
    <scope>NUCLEOTIDE SEQUENCE</scope>
    <source>
        <strain evidence="1">CGMCC 1.14984</strain>
    </source>
</reference>
<dbReference type="Proteomes" id="UP000818603">
    <property type="component" value="Unassembled WGS sequence"/>
</dbReference>
<reference evidence="2 4" key="2">
    <citation type="submission" date="2020-02" db="EMBL/GenBank/DDBJ databases">
        <title>Genome sequence of Parvularcula flava strain NH6-79.</title>
        <authorList>
            <person name="Abdul Karim M.H."/>
            <person name="Lam M.Q."/>
            <person name="Chen S.J."/>
            <person name="Yahya A."/>
            <person name="Shahir S."/>
            <person name="Shamsir M.S."/>
            <person name="Chong C.S."/>
        </authorList>
    </citation>
    <scope>NUCLEOTIDE SEQUENCE [LARGE SCALE GENOMIC DNA]</scope>
    <source>
        <strain evidence="2 4">NH6-79</strain>
    </source>
</reference>
<reference evidence="1" key="3">
    <citation type="submission" date="2020-09" db="EMBL/GenBank/DDBJ databases">
        <authorList>
            <person name="Sun Q."/>
            <person name="Zhou Y."/>
        </authorList>
    </citation>
    <scope>NUCLEOTIDE SEQUENCE</scope>
    <source>
        <strain evidence="1">CGMCC 1.14984</strain>
    </source>
</reference>
<evidence type="ECO:0000313" key="1">
    <source>
        <dbReference type="EMBL" id="GGH92586.1"/>
    </source>
</evidence>
<proteinExistence type="predicted"/>
<dbReference type="InterPro" id="IPR017642">
    <property type="entry name" value="DNA_S_mod_DndB"/>
</dbReference>
<dbReference type="Pfam" id="PF14072">
    <property type="entry name" value="DndB"/>
    <property type="match status" value="1"/>
</dbReference>
<accession>A0A8J3A1A4</accession>
<evidence type="ECO:0000313" key="2">
    <source>
        <dbReference type="EMBL" id="NHK26519.1"/>
    </source>
</evidence>
<dbReference type="AlphaFoldDB" id="A0A8J3A1A4"/>
<organism evidence="1 3">
    <name type="scientific">Aquisalinus luteolus</name>
    <dbReference type="NCBI Taxonomy" id="1566827"/>
    <lineage>
        <taxon>Bacteria</taxon>
        <taxon>Pseudomonadati</taxon>
        <taxon>Pseudomonadota</taxon>
        <taxon>Alphaproteobacteria</taxon>
        <taxon>Parvularculales</taxon>
        <taxon>Parvularculaceae</taxon>
        <taxon>Aquisalinus</taxon>
    </lineage>
</organism>
<dbReference type="EMBL" id="VCJR02000001">
    <property type="protein sequence ID" value="NHK26519.1"/>
    <property type="molecule type" value="Genomic_DNA"/>
</dbReference>
<comment type="caution">
    <text evidence="1">The sequence shown here is derived from an EMBL/GenBank/DDBJ whole genome shotgun (WGS) entry which is preliminary data.</text>
</comment>
<protein>
    <submittedName>
        <fullName evidence="2">DGQHR domain-containing protein</fullName>
    </submittedName>
</protein>
<gene>
    <name evidence="2" type="ORF">FF098_001200</name>
    <name evidence="1" type="ORF">GCM10011355_02430</name>
</gene>
<evidence type="ECO:0000313" key="3">
    <source>
        <dbReference type="Proteomes" id="UP000621856"/>
    </source>
</evidence>
<dbReference type="InterPro" id="IPR017601">
    <property type="entry name" value="DGQHR-contain_dom"/>
</dbReference>
<dbReference type="NCBIfam" id="TIGR03187">
    <property type="entry name" value="DGQHR"/>
    <property type="match status" value="1"/>
</dbReference>
<dbReference type="CDD" id="cd16413">
    <property type="entry name" value="DGQHR_domain"/>
    <property type="match status" value="1"/>
</dbReference>
<dbReference type="RefSeq" id="WP_155136198.1">
    <property type="nucleotide sequence ID" value="NZ_BMGZ01000001.1"/>
</dbReference>
<evidence type="ECO:0000313" key="4">
    <source>
        <dbReference type="Proteomes" id="UP000818603"/>
    </source>
</evidence>
<sequence length="771" mass="88693">MAEDILYPLITTPSSRTTERKKRKDSYVRETLTHSQADALIDKGGWELDKKHKYKTRIKREKSIDEELENRFWLLLDALGFSELNQGRKFQVKFVRRGNVEGVKQIDVFAKDDETVIVAECKACSELRKRSLQKDIEEFSNLKKPIADAIRKHYGNNFKPKIIWAIVTDKIIWSTPDKDRATGEQIAVVTERELRYFLELAKHLGPAGRYQFLAHFLEGQKVPGLENRSVPAIRGKLGGRTFYSFVTTPDRLLKIAFVNHRTLNDPKGMPTYQRLINKKRIKDIGNFIEKGGFFPTNIIVNFRDKARFDTIKKEDEAGIHFGLLHFPEKYKSAYVIDGQHRLYGFSGLEHHQASDNVLVLAFEKMDFEDEADLFVTINHEQKSVPRTLLADLQGELHWDSDNPRQRLTAIASRLVNTLGSDPSSPFHERIVQTGLRGSRETCLTLPQLEEALRRSGLLGSVSQKLKAYQSGPFTGKDDYETLDRARNCLDDIFGLLAEANPKAWRAGQDGGICTNAGVGGLFFVISEAIRDYENDTRNEVKELDTTEISLFLQDYVTPIIDEIKTLDAKGVSRLFKEDVPYGSKAPQEVFLKLVRIIRRNYPEFGPPIFETWLAEQNTERLNEASAKVQELNQLVCNAIFNKFRQIYGESQYWERGVTNKDMKTDAYARSQDVDPDERGPLEEYLFFIEYRKIVEKKENWDHFKAIFDIPLPGEKGQAKNLKWMDKINDIRKKTTHQSTNRRLTDAEVNIVDFVHAKFINQISAADHNESE</sequence>
<dbReference type="EMBL" id="BMGZ01000001">
    <property type="protein sequence ID" value="GGH92586.1"/>
    <property type="molecule type" value="Genomic_DNA"/>
</dbReference>
<dbReference type="Proteomes" id="UP000621856">
    <property type="component" value="Unassembled WGS sequence"/>
</dbReference>
<keyword evidence="4" id="KW-1185">Reference proteome</keyword>
<name>A0A8J3A1A4_9PROT</name>